<dbReference type="InterPro" id="IPR036250">
    <property type="entry name" value="AcylCo_DH-like_C"/>
</dbReference>
<dbReference type="SUPFAM" id="SSF56645">
    <property type="entry name" value="Acyl-CoA dehydrogenase NM domain-like"/>
    <property type="match status" value="1"/>
</dbReference>
<dbReference type="FunFam" id="1.10.540.10:FF:000018">
    <property type="entry name" value="Acyl-coenzyme A oxidase"/>
    <property type="match status" value="1"/>
</dbReference>
<feature type="compositionally biased region" description="Basic and acidic residues" evidence="16">
    <location>
        <begin position="706"/>
        <end position="728"/>
    </location>
</feature>
<dbReference type="PIRSF" id="PIRSF000168">
    <property type="entry name" value="Acyl-CoA_oxidase"/>
    <property type="match status" value="1"/>
</dbReference>
<comment type="similarity">
    <text evidence="5 13">Belongs to the acyl-CoA oxidase family.</text>
</comment>
<dbReference type="GeneID" id="37269972"/>
<feature type="binding site" evidence="15">
    <location>
        <position position="150"/>
    </location>
    <ligand>
        <name>FAD</name>
        <dbReference type="ChEBI" id="CHEBI:57692"/>
    </ligand>
</feature>
<evidence type="ECO:0000259" key="19">
    <source>
        <dbReference type="Pfam" id="PF14749"/>
    </source>
</evidence>
<dbReference type="Pfam" id="PF14749">
    <property type="entry name" value="Acyl-CoA_ox_N"/>
    <property type="match status" value="1"/>
</dbReference>
<dbReference type="RefSeq" id="XP_025598129.1">
    <property type="nucleotide sequence ID" value="XM_025742428.1"/>
</dbReference>
<dbReference type="InterPro" id="IPR002655">
    <property type="entry name" value="Acyl-CoA_oxidase_C"/>
</dbReference>
<dbReference type="SUPFAM" id="SSF47203">
    <property type="entry name" value="Acyl-CoA dehydrogenase C-terminal domain-like"/>
    <property type="match status" value="2"/>
</dbReference>
<evidence type="ECO:0000256" key="15">
    <source>
        <dbReference type="PIRSR" id="PIRSR000168-2"/>
    </source>
</evidence>
<keyword evidence="22" id="KW-1185">Reference proteome</keyword>
<dbReference type="EMBL" id="KZ819293">
    <property type="protein sequence ID" value="PWN97850.1"/>
    <property type="molecule type" value="Genomic_DNA"/>
</dbReference>
<dbReference type="Gene3D" id="2.40.110.10">
    <property type="entry name" value="Butyryl-CoA Dehydrogenase, subunit A, domain 2"/>
    <property type="match status" value="1"/>
</dbReference>
<dbReference type="Proteomes" id="UP000245946">
    <property type="component" value="Unassembled WGS sequence"/>
</dbReference>
<dbReference type="GO" id="GO:0071949">
    <property type="term" value="F:FAD binding"/>
    <property type="evidence" value="ECO:0007669"/>
    <property type="project" value="InterPro"/>
</dbReference>
<name>A0A316Z7V0_9BASI</name>
<evidence type="ECO:0000259" key="20">
    <source>
        <dbReference type="Pfam" id="PF22924"/>
    </source>
</evidence>
<evidence type="ECO:0000256" key="13">
    <source>
        <dbReference type="PIRNR" id="PIRNR000168"/>
    </source>
</evidence>
<dbReference type="OrthoDB" id="538336at2759"/>
<dbReference type="Gene3D" id="1.20.140.10">
    <property type="entry name" value="Butyryl-CoA Dehydrogenase, subunit A, domain 3"/>
    <property type="match status" value="2"/>
</dbReference>
<dbReference type="PANTHER" id="PTHR10909:SF352">
    <property type="entry name" value="ACYL-COENZYME A OXIDASE-LIKE PROTEIN"/>
    <property type="match status" value="1"/>
</dbReference>
<keyword evidence="7 13" id="KW-0274">FAD</keyword>
<evidence type="ECO:0000256" key="7">
    <source>
        <dbReference type="ARBA" id="ARBA00022827"/>
    </source>
</evidence>
<keyword evidence="8" id="KW-0276">Fatty acid metabolism</keyword>
<evidence type="ECO:0000256" key="4">
    <source>
        <dbReference type="ARBA" id="ARBA00004846"/>
    </source>
</evidence>
<dbReference type="AlphaFoldDB" id="A0A316Z7V0"/>
<comment type="subcellular location">
    <subcellularLocation>
        <location evidence="3">Peroxisome</location>
    </subcellularLocation>
</comment>
<feature type="domain" description="Acyl-CoA oxidase C-terminal" evidence="17">
    <location>
        <begin position="498"/>
        <end position="676"/>
    </location>
</feature>
<dbReference type="InterPro" id="IPR029320">
    <property type="entry name" value="Acyl-CoA_ox_N"/>
</dbReference>
<evidence type="ECO:0000256" key="5">
    <source>
        <dbReference type="ARBA" id="ARBA00006288"/>
    </source>
</evidence>
<feature type="domain" description="Acyl-CoA oxidase C-alpha1" evidence="20">
    <location>
        <begin position="286"/>
        <end position="457"/>
    </location>
</feature>
<evidence type="ECO:0000256" key="9">
    <source>
        <dbReference type="ARBA" id="ARBA00023002"/>
    </source>
</evidence>
<sequence length="728" mass="81183">MASSWHDTLTIETIEKERANPPFDVRALSIAQHGSEKELLLKERFMLEIARDPVFYMGDVHDLTKDELRERTMQKIGSLVHCVQNESIENFTKRMELIGLFDPGFWTRFGVHYGLFLGAIRSGATPGQFSYWMDKGVVTCQGMFGCFGMTELAHGSNVAGLETTATFDEQTDEFVVHTPNLGATKWWIGGAAQTATHCSVFAQLVIRGKKHGTKTFIVPLRDPMTFALLPGVNIGDIGKKMGRDGIDNGYIQFTNVRIPRAYMLMKHTQVTREGEVREPPIQQLTYGALLQGRTAMVTDAANTAKKALTIAVRYAAVRRQFKSSPDAELETQILDYPIHQRRLMPLVAQAVAFGFTALQLQRLFEETSSALEALEPGDPNLNATIELLKETHATSAGLKAFCTWATLDTIEKARQACGGHGYSSYNGFASMFTDFAVHCSWEGDNSVLSLQSGRALIAAYRDAMDGKKLAEGTSYLNNIEQVLSRKCRSNEELVTLAGIEEGWATVAAHAVRKAGEDFAALLKQGKSRDEAFEACSQVRFVAASVHTSGFIFRQFKKAVEKIEKGADGVREHLEKVAVLYGLWQLEEKAAFFLRSGWLSGSQLDHAQAKVTALCYEIRLSAVPLVDSFAISDHILNSPIGRYDGDIYRAYFAQVRKSNPQGKEHPYFERIIKPFMHRPTQELEDFDEMGLDDEIQEIKEEQEEAAEEAKAAEEEKKQQLAEEAKKNAK</sequence>
<evidence type="ECO:0000256" key="6">
    <source>
        <dbReference type="ARBA" id="ARBA00022630"/>
    </source>
</evidence>
<evidence type="ECO:0000313" key="22">
    <source>
        <dbReference type="Proteomes" id="UP000245946"/>
    </source>
</evidence>
<dbReference type="GO" id="GO:0005777">
    <property type="term" value="C:peroxisome"/>
    <property type="evidence" value="ECO:0007669"/>
    <property type="project" value="UniProtKB-SubCell"/>
</dbReference>
<keyword evidence="11" id="KW-0576">Peroxisome</keyword>
<evidence type="ECO:0000256" key="10">
    <source>
        <dbReference type="ARBA" id="ARBA00023098"/>
    </source>
</evidence>
<dbReference type="FunFam" id="1.20.140.10:FF:000015">
    <property type="entry name" value="Acyl-coenzyme A oxidase"/>
    <property type="match status" value="1"/>
</dbReference>
<dbReference type="GO" id="GO:0005504">
    <property type="term" value="F:fatty acid binding"/>
    <property type="evidence" value="ECO:0007669"/>
    <property type="project" value="TreeGrafter"/>
</dbReference>
<dbReference type="Gene3D" id="1.10.540.10">
    <property type="entry name" value="Acyl-CoA dehydrogenase/oxidase, N-terminal domain"/>
    <property type="match status" value="1"/>
</dbReference>
<evidence type="ECO:0000259" key="17">
    <source>
        <dbReference type="Pfam" id="PF01756"/>
    </source>
</evidence>
<evidence type="ECO:0000313" key="21">
    <source>
        <dbReference type="EMBL" id="PWN97850.1"/>
    </source>
</evidence>
<evidence type="ECO:0000256" key="8">
    <source>
        <dbReference type="ARBA" id="ARBA00022832"/>
    </source>
</evidence>
<proteinExistence type="inferred from homology"/>
<dbReference type="FunFam" id="1.20.140.10:FF:000013">
    <property type="entry name" value="Acyl-coenzyme A oxidase"/>
    <property type="match status" value="1"/>
</dbReference>
<organism evidence="21 22">
    <name type="scientific">Tilletiopsis washingtonensis</name>
    <dbReference type="NCBI Taxonomy" id="58919"/>
    <lineage>
        <taxon>Eukaryota</taxon>
        <taxon>Fungi</taxon>
        <taxon>Dikarya</taxon>
        <taxon>Basidiomycota</taxon>
        <taxon>Ustilaginomycotina</taxon>
        <taxon>Exobasidiomycetes</taxon>
        <taxon>Entylomatales</taxon>
        <taxon>Entylomatales incertae sedis</taxon>
        <taxon>Tilletiopsis</taxon>
    </lineage>
</organism>
<accession>A0A316Z7V0</accession>
<dbReference type="FunFam" id="2.40.110.10:FF:000003">
    <property type="entry name" value="Acyl-coenzyme A oxidase"/>
    <property type="match status" value="1"/>
</dbReference>
<gene>
    <name evidence="21" type="ORF">FA09DRAFT_330006</name>
</gene>
<dbReference type="Pfam" id="PF22924">
    <property type="entry name" value="ACOX_C_alpha1"/>
    <property type="match status" value="1"/>
</dbReference>
<comment type="catalytic activity">
    <reaction evidence="1">
        <text>a 2,3-saturated acyl-CoA + O2 = a (2E)-enoyl-CoA + H2O2</text>
        <dbReference type="Rhea" id="RHEA:38959"/>
        <dbReference type="ChEBI" id="CHEBI:15379"/>
        <dbReference type="ChEBI" id="CHEBI:16240"/>
        <dbReference type="ChEBI" id="CHEBI:58856"/>
        <dbReference type="ChEBI" id="CHEBI:65111"/>
        <dbReference type="EC" id="1.3.3.6"/>
    </reaction>
</comment>
<keyword evidence="9" id="KW-0560">Oxidoreductase</keyword>
<keyword evidence="6 13" id="KW-0285">Flavoprotein</keyword>
<dbReference type="InterPro" id="IPR046373">
    <property type="entry name" value="Acyl-CoA_Oxase/DH_mid-dom_sf"/>
</dbReference>
<dbReference type="PANTHER" id="PTHR10909">
    <property type="entry name" value="ELECTRON TRANSPORT OXIDOREDUCTASE"/>
    <property type="match status" value="1"/>
</dbReference>
<feature type="domain" description="Acyl-CoA oxidase/dehydrogenase middle" evidence="18">
    <location>
        <begin position="146"/>
        <end position="256"/>
    </location>
</feature>
<evidence type="ECO:0000259" key="18">
    <source>
        <dbReference type="Pfam" id="PF02770"/>
    </source>
</evidence>
<evidence type="ECO:0000256" key="3">
    <source>
        <dbReference type="ARBA" id="ARBA00004275"/>
    </source>
</evidence>
<reference evidence="21 22" key="1">
    <citation type="journal article" date="2018" name="Mol. Biol. Evol.">
        <title>Broad Genomic Sampling Reveals a Smut Pathogenic Ancestry of the Fungal Clade Ustilaginomycotina.</title>
        <authorList>
            <person name="Kijpornyongpan T."/>
            <person name="Mondo S.J."/>
            <person name="Barry K."/>
            <person name="Sandor L."/>
            <person name="Lee J."/>
            <person name="Lipzen A."/>
            <person name="Pangilinan J."/>
            <person name="LaButti K."/>
            <person name="Hainaut M."/>
            <person name="Henrissat B."/>
            <person name="Grigoriev I.V."/>
            <person name="Spatafora J.W."/>
            <person name="Aime M.C."/>
        </authorList>
    </citation>
    <scope>NUCLEOTIDE SEQUENCE [LARGE SCALE GENOMIC DNA]</scope>
    <source>
        <strain evidence="21 22">MCA 4186</strain>
    </source>
</reference>
<dbReference type="InterPro" id="IPR012258">
    <property type="entry name" value="Acyl-CoA_oxidase"/>
</dbReference>
<feature type="binding site" evidence="15">
    <location>
        <position position="189"/>
    </location>
    <ligand>
        <name>FAD</name>
        <dbReference type="ChEBI" id="CHEBI:57692"/>
    </ligand>
</feature>
<keyword evidence="10" id="KW-0443">Lipid metabolism</keyword>
<dbReference type="InterPro" id="IPR037069">
    <property type="entry name" value="AcylCoA_DH/ox_N_sf"/>
</dbReference>
<protein>
    <recommendedName>
        <fullName evidence="13">Acyl-coenzyme A oxidase</fullName>
    </recommendedName>
</protein>
<dbReference type="GO" id="GO:0055088">
    <property type="term" value="P:lipid homeostasis"/>
    <property type="evidence" value="ECO:0007669"/>
    <property type="project" value="TreeGrafter"/>
</dbReference>
<comment type="subunit">
    <text evidence="12">Heteropentamer composed of five different subunits.</text>
</comment>
<dbReference type="GO" id="GO:0003997">
    <property type="term" value="F:acyl-CoA oxidase activity"/>
    <property type="evidence" value="ECO:0007669"/>
    <property type="project" value="UniProtKB-EC"/>
</dbReference>
<evidence type="ECO:0000256" key="12">
    <source>
        <dbReference type="ARBA" id="ARBA00063271"/>
    </source>
</evidence>
<dbReference type="GO" id="GO:0033540">
    <property type="term" value="P:fatty acid beta-oxidation using acyl-CoA oxidase"/>
    <property type="evidence" value="ECO:0007669"/>
    <property type="project" value="UniProtKB-UniPathway"/>
</dbReference>
<evidence type="ECO:0000256" key="2">
    <source>
        <dbReference type="ARBA" id="ARBA00001974"/>
    </source>
</evidence>
<dbReference type="InterPro" id="IPR006091">
    <property type="entry name" value="Acyl-CoA_Oxase/DH_mid-dom"/>
</dbReference>
<evidence type="ECO:0000256" key="16">
    <source>
        <dbReference type="SAM" id="MobiDB-lite"/>
    </source>
</evidence>
<comment type="pathway">
    <text evidence="4">Lipid metabolism; peroxisomal fatty acid beta-oxidation.</text>
</comment>
<dbReference type="STRING" id="58919.A0A316Z7V0"/>
<evidence type="ECO:0000256" key="11">
    <source>
        <dbReference type="ARBA" id="ARBA00023140"/>
    </source>
</evidence>
<dbReference type="InterPro" id="IPR009100">
    <property type="entry name" value="AcylCoA_DH/oxidase_NM_dom_sf"/>
</dbReference>
<feature type="domain" description="Acyl-coenzyme A oxidase N-terminal" evidence="19">
    <location>
        <begin position="24"/>
        <end position="134"/>
    </location>
</feature>
<evidence type="ECO:0000256" key="14">
    <source>
        <dbReference type="PIRSR" id="PIRSR000168-1"/>
    </source>
</evidence>
<dbReference type="UniPathway" id="UPA00661"/>
<feature type="region of interest" description="Disordered" evidence="16">
    <location>
        <begin position="700"/>
        <end position="728"/>
    </location>
</feature>
<feature type="active site" description="Proton acceptor" evidence="14">
    <location>
        <position position="442"/>
    </location>
</feature>
<dbReference type="Pfam" id="PF01756">
    <property type="entry name" value="ACOX"/>
    <property type="match status" value="1"/>
</dbReference>
<dbReference type="Pfam" id="PF02770">
    <property type="entry name" value="Acyl-CoA_dh_M"/>
    <property type="match status" value="1"/>
</dbReference>
<dbReference type="InterPro" id="IPR055060">
    <property type="entry name" value="ACOX_C_alpha1"/>
</dbReference>
<comment type="cofactor">
    <cofactor evidence="2">
        <name>FAD</name>
        <dbReference type="ChEBI" id="CHEBI:57692"/>
    </cofactor>
</comment>
<evidence type="ECO:0000256" key="1">
    <source>
        <dbReference type="ARBA" id="ARBA00001201"/>
    </source>
</evidence>